<evidence type="ECO:0000256" key="1">
    <source>
        <dbReference type="ARBA" id="ARBA00004141"/>
    </source>
</evidence>
<evidence type="ECO:0000256" key="4">
    <source>
        <dbReference type="ARBA" id="ARBA00022692"/>
    </source>
</evidence>
<sequence>MGFASKRKRDGNMPGLLNAMEGFCVIGIVIGVGYVAARMRIGGPSAQMVLNRFSFFVSSPCLMFAILSKEPIFEIFHSSIIVAFFSAVLVGALFLVLNKLFFHLGPADATVGALNSLYLNSNNIGLPIATYILGNGALVAPILVMQQAIFTPVGLTVLDVTTKGKVSVKEILKQPLHQPLLIGSLGGILVSAIDAKIGWFPVPNFIFDPIDMIGDSAVPMILMAFGMSLHGTKPLQQKGDRPAIFTVAVLKNIVMPIIAFLLSYFVMGFRGATLYACVVLAALPTGQNVYNYAARYNVGLTFARDGILMSTMTSPIFIAVIAALLS</sequence>
<dbReference type="PANTHER" id="PTHR36838:SF3">
    <property type="entry name" value="TRANSPORTER AUXIN EFFLUX CARRIER EC FAMILY"/>
    <property type="match status" value="1"/>
</dbReference>
<dbReference type="Proteomes" id="UP000070092">
    <property type="component" value="Unassembled WGS sequence"/>
</dbReference>
<dbReference type="InterPro" id="IPR004776">
    <property type="entry name" value="Mem_transp_PIN-like"/>
</dbReference>
<evidence type="ECO:0000313" key="8">
    <source>
        <dbReference type="Proteomes" id="UP000070092"/>
    </source>
</evidence>
<protein>
    <submittedName>
        <fullName evidence="7">Transporter, auxin efflux carrier family protein</fullName>
    </submittedName>
</protein>
<evidence type="ECO:0000256" key="2">
    <source>
        <dbReference type="ARBA" id="ARBA00022448"/>
    </source>
</evidence>
<dbReference type="PANTHER" id="PTHR36838">
    <property type="entry name" value="AUXIN EFFLUX CARRIER FAMILY PROTEIN"/>
    <property type="match status" value="1"/>
</dbReference>
<dbReference type="GO" id="GO:0055085">
    <property type="term" value="P:transmembrane transport"/>
    <property type="evidence" value="ECO:0007669"/>
    <property type="project" value="InterPro"/>
</dbReference>
<comment type="subcellular location">
    <subcellularLocation>
        <location evidence="1">Membrane</location>
        <topology evidence="1">Multi-pass membrane protein</topology>
    </subcellularLocation>
</comment>
<organism evidence="7 8">
    <name type="scientific">Bifidobacterium bifidum</name>
    <dbReference type="NCBI Taxonomy" id="1681"/>
    <lineage>
        <taxon>Bacteria</taxon>
        <taxon>Bacillati</taxon>
        <taxon>Actinomycetota</taxon>
        <taxon>Actinomycetes</taxon>
        <taxon>Bifidobacteriales</taxon>
        <taxon>Bifidobacteriaceae</taxon>
        <taxon>Bifidobacterium</taxon>
    </lineage>
</organism>
<dbReference type="EMBL" id="LRPO01000047">
    <property type="protein sequence ID" value="KWZ80316.1"/>
    <property type="molecule type" value="Genomic_DNA"/>
</dbReference>
<keyword evidence="6" id="KW-0472">Membrane</keyword>
<evidence type="ECO:0000256" key="5">
    <source>
        <dbReference type="ARBA" id="ARBA00022989"/>
    </source>
</evidence>
<dbReference type="AlphaFoldDB" id="A0A133KLF9"/>
<evidence type="ECO:0000256" key="6">
    <source>
        <dbReference type="ARBA" id="ARBA00023136"/>
    </source>
</evidence>
<keyword evidence="4" id="KW-0812">Transmembrane</keyword>
<comment type="caution">
    <text evidence="7">The sequence shown here is derived from an EMBL/GenBank/DDBJ whole genome shotgun (WGS) entry which is preliminary data.</text>
</comment>
<evidence type="ECO:0000313" key="7">
    <source>
        <dbReference type="EMBL" id="KWZ80316.1"/>
    </source>
</evidence>
<gene>
    <name evidence="7" type="ORF">HMPREF3196_01818</name>
</gene>
<dbReference type="PATRIC" id="fig|1681.53.peg.1778"/>
<keyword evidence="5" id="KW-1133">Transmembrane helix</keyword>
<accession>A0A133KLF9</accession>
<name>A0A133KLF9_BIFBI</name>
<evidence type="ECO:0000256" key="3">
    <source>
        <dbReference type="ARBA" id="ARBA00022475"/>
    </source>
</evidence>
<dbReference type="GO" id="GO:0016020">
    <property type="term" value="C:membrane"/>
    <property type="evidence" value="ECO:0007669"/>
    <property type="project" value="UniProtKB-SubCell"/>
</dbReference>
<reference evidence="7 8" key="1">
    <citation type="submission" date="2016-01" db="EMBL/GenBank/DDBJ databases">
        <authorList>
            <person name="Oliw E.H."/>
        </authorList>
    </citation>
    <scope>NUCLEOTIDE SEQUENCE [LARGE SCALE GENOMIC DNA]</scope>
    <source>
        <strain evidence="7 8">MJR8628B</strain>
    </source>
</reference>
<keyword evidence="3" id="KW-1003">Cell membrane</keyword>
<keyword evidence="2" id="KW-0813">Transport</keyword>
<proteinExistence type="predicted"/>
<dbReference type="Pfam" id="PF03547">
    <property type="entry name" value="Mem_trans"/>
    <property type="match status" value="1"/>
</dbReference>